<dbReference type="AlphaFoldDB" id="L9X340"/>
<proteinExistence type="predicted"/>
<feature type="region of interest" description="Disordered" evidence="1">
    <location>
        <begin position="66"/>
        <end position="97"/>
    </location>
</feature>
<dbReference type="Proteomes" id="UP000011688">
    <property type="component" value="Unassembled WGS sequence"/>
</dbReference>
<dbReference type="EMBL" id="AOIB01000028">
    <property type="protein sequence ID" value="ELY56007.1"/>
    <property type="molecule type" value="Genomic_DNA"/>
</dbReference>
<accession>L9X340</accession>
<feature type="compositionally biased region" description="Polar residues" evidence="1">
    <location>
        <begin position="85"/>
        <end position="97"/>
    </location>
</feature>
<dbReference type="eggNOG" id="arCOG08992">
    <property type="taxonomic scope" value="Archaea"/>
</dbReference>
<evidence type="ECO:0000313" key="3">
    <source>
        <dbReference type="Proteomes" id="UP000011688"/>
    </source>
</evidence>
<dbReference type="RefSeq" id="WP_005557169.1">
    <property type="nucleotide sequence ID" value="NZ_AOIB01000028.1"/>
</dbReference>
<reference evidence="2 3" key="1">
    <citation type="journal article" date="2014" name="PLoS Genet.">
        <title>Phylogenetically driven sequencing of extremely halophilic archaea reveals strategies for static and dynamic osmo-response.</title>
        <authorList>
            <person name="Becker E.A."/>
            <person name="Seitzer P.M."/>
            <person name="Tritt A."/>
            <person name="Larsen D."/>
            <person name="Krusor M."/>
            <person name="Yao A.I."/>
            <person name="Wu D."/>
            <person name="Madern D."/>
            <person name="Eisen J.A."/>
            <person name="Darling A.E."/>
            <person name="Facciotti M.T."/>
        </authorList>
    </citation>
    <scope>NUCLEOTIDE SEQUENCE [LARGE SCALE GENOMIC DNA]</scope>
    <source>
        <strain evidence="2 3">DSM 10524</strain>
    </source>
</reference>
<protein>
    <submittedName>
        <fullName evidence="2">Uncharacterized protein</fullName>
    </submittedName>
</protein>
<evidence type="ECO:0000256" key="1">
    <source>
        <dbReference type="SAM" id="MobiDB-lite"/>
    </source>
</evidence>
<organism evidence="2 3">
    <name type="scientific">Natronococcus amylolyticus DSM 10524</name>
    <dbReference type="NCBI Taxonomy" id="1227497"/>
    <lineage>
        <taxon>Archaea</taxon>
        <taxon>Methanobacteriati</taxon>
        <taxon>Methanobacteriota</taxon>
        <taxon>Stenosarchaea group</taxon>
        <taxon>Halobacteria</taxon>
        <taxon>Halobacteriales</taxon>
        <taxon>Natrialbaceae</taxon>
        <taxon>Natronococcus</taxon>
    </lineage>
</organism>
<sequence>MTVAILEQIRNHLSGLRQEASDTQRLVVLTPDHSRPSKLDRIEDERLVWTNFDQLVDAAESILARDHGSAEQSLEIPPNERHSSFENSFASSTRRTS</sequence>
<gene>
    <name evidence="2" type="ORF">C491_13687</name>
</gene>
<evidence type="ECO:0000313" key="2">
    <source>
        <dbReference type="EMBL" id="ELY56007.1"/>
    </source>
</evidence>
<name>L9X340_9EURY</name>
<comment type="caution">
    <text evidence="2">The sequence shown here is derived from an EMBL/GenBank/DDBJ whole genome shotgun (WGS) entry which is preliminary data.</text>
</comment>
<keyword evidence="3" id="KW-1185">Reference proteome</keyword>